<name>A1CFX8_ASPCL</name>
<keyword evidence="1" id="KW-0732">Signal</keyword>
<organism evidence="2 3">
    <name type="scientific">Aspergillus clavatus (strain ATCC 1007 / CBS 513.65 / DSM 816 / NCTC 3887 / NRRL 1 / QM 1276 / 107)</name>
    <dbReference type="NCBI Taxonomy" id="344612"/>
    <lineage>
        <taxon>Eukaryota</taxon>
        <taxon>Fungi</taxon>
        <taxon>Dikarya</taxon>
        <taxon>Ascomycota</taxon>
        <taxon>Pezizomycotina</taxon>
        <taxon>Eurotiomycetes</taxon>
        <taxon>Eurotiomycetidae</taxon>
        <taxon>Eurotiales</taxon>
        <taxon>Aspergillaceae</taxon>
        <taxon>Aspergillus</taxon>
        <taxon>Aspergillus subgen. Fumigati</taxon>
    </lineage>
</organism>
<dbReference type="VEuPathDB" id="FungiDB:ACLA_094780"/>
<evidence type="ECO:0000313" key="2">
    <source>
        <dbReference type="EMBL" id="EAW11777.1"/>
    </source>
</evidence>
<dbReference type="Proteomes" id="UP000006701">
    <property type="component" value="Unassembled WGS sequence"/>
</dbReference>
<evidence type="ECO:0008006" key="4">
    <source>
        <dbReference type="Google" id="ProtNLM"/>
    </source>
</evidence>
<dbReference type="RefSeq" id="XP_001273203.1">
    <property type="nucleotide sequence ID" value="XM_001273202.1"/>
</dbReference>
<proteinExistence type="predicted"/>
<keyword evidence="3" id="KW-1185">Reference proteome</keyword>
<dbReference type="EMBL" id="DS027052">
    <property type="protein sequence ID" value="EAW11777.1"/>
    <property type="molecule type" value="Genomic_DNA"/>
</dbReference>
<sequence>MIPKSLLLLLSALASLSYASPTANPGADADAVAAVEKRDTGVWLDLYHAGDCKSGWEPQDKSGWVWDGRCKNFDSFTYGAKVGDGDWSDCILKFWENPDCNGRATTHHVWDGARPKLGAPTSYPCFATANIGKEFYLQNGAASVQLIC</sequence>
<feature type="signal peptide" evidence="1">
    <location>
        <begin position="1"/>
        <end position="19"/>
    </location>
</feature>
<evidence type="ECO:0000256" key="1">
    <source>
        <dbReference type="SAM" id="SignalP"/>
    </source>
</evidence>
<gene>
    <name evidence="2" type="ORF">ACLA_094780</name>
</gene>
<feature type="chain" id="PRO_5002633145" description="Secreted protein" evidence="1">
    <location>
        <begin position="20"/>
        <end position="148"/>
    </location>
</feature>
<dbReference type="GeneID" id="4704723"/>
<dbReference type="HOGENOM" id="CLU_121094_0_0_1"/>
<protein>
    <recommendedName>
        <fullName evidence="4">Secreted protein</fullName>
    </recommendedName>
</protein>
<dbReference type="OMA" id="YEHIGSI"/>
<evidence type="ECO:0000313" key="3">
    <source>
        <dbReference type="Proteomes" id="UP000006701"/>
    </source>
</evidence>
<dbReference type="AlphaFoldDB" id="A1CFX8"/>
<accession>A1CFX8</accession>
<reference evidence="2 3" key="1">
    <citation type="journal article" date="2008" name="PLoS Genet.">
        <title>Genomic islands in the pathogenic filamentous fungus Aspergillus fumigatus.</title>
        <authorList>
            <person name="Fedorova N.D."/>
            <person name="Khaldi N."/>
            <person name="Joardar V.S."/>
            <person name="Maiti R."/>
            <person name="Amedeo P."/>
            <person name="Anderson M.J."/>
            <person name="Crabtree J."/>
            <person name="Silva J.C."/>
            <person name="Badger J.H."/>
            <person name="Albarraq A."/>
            <person name="Angiuoli S."/>
            <person name="Bussey H."/>
            <person name="Bowyer P."/>
            <person name="Cotty P.J."/>
            <person name="Dyer P.S."/>
            <person name="Egan A."/>
            <person name="Galens K."/>
            <person name="Fraser-Liggett C.M."/>
            <person name="Haas B.J."/>
            <person name="Inman J.M."/>
            <person name="Kent R."/>
            <person name="Lemieux S."/>
            <person name="Malavazi I."/>
            <person name="Orvis J."/>
            <person name="Roemer T."/>
            <person name="Ronning C.M."/>
            <person name="Sundaram J.P."/>
            <person name="Sutton G."/>
            <person name="Turner G."/>
            <person name="Venter J.C."/>
            <person name="White O.R."/>
            <person name="Whitty B.R."/>
            <person name="Youngman P."/>
            <person name="Wolfe K.H."/>
            <person name="Goldman G.H."/>
            <person name="Wortman J.R."/>
            <person name="Jiang B."/>
            <person name="Denning D.W."/>
            <person name="Nierman W.C."/>
        </authorList>
    </citation>
    <scope>NUCLEOTIDE SEQUENCE [LARGE SCALE GENOMIC DNA]</scope>
    <source>
        <strain evidence="3">ATCC 1007 / CBS 513.65 / DSM 816 / NCTC 3887 / NRRL 1</strain>
    </source>
</reference>
<dbReference type="KEGG" id="act:ACLA_094780"/>